<evidence type="ECO:0000313" key="2">
    <source>
        <dbReference type="Proteomes" id="UP000248640"/>
    </source>
</evidence>
<protein>
    <submittedName>
        <fullName evidence="1">Uncharacterized protein</fullName>
    </submittedName>
</protein>
<accession>A0A3M3Y4J7</accession>
<name>A0A3M3Y4J7_PSEFL</name>
<proteinExistence type="predicted"/>
<organism evidence="1 2">
    <name type="scientific">Pseudomonas fluorescens</name>
    <dbReference type="NCBI Taxonomy" id="294"/>
    <lineage>
        <taxon>Bacteria</taxon>
        <taxon>Pseudomonadati</taxon>
        <taxon>Pseudomonadota</taxon>
        <taxon>Gammaproteobacteria</taxon>
        <taxon>Pseudomonadales</taxon>
        <taxon>Pseudomonadaceae</taxon>
        <taxon>Pseudomonas</taxon>
    </lineage>
</organism>
<dbReference type="Proteomes" id="UP000248640">
    <property type="component" value="Chromosome 1"/>
</dbReference>
<reference evidence="1 2" key="1">
    <citation type="submission" date="2018-06" db="EMBL/GenBank/DDBJ databases">
        <authorList>
            <consortium name="Pathogen Informatics"/>
            <person name="Doyle S."/>
        </authorList>
    </citation>
    <scope>NUCLEOTIDE SEQUENCE [LARGE SCALE GENOMIC DNA]</scope>
    <source>
        <strain evidence="1 2">NCTC10038</strain>
    </source>
</reference>
<sequence>MGCQVMGIQCILGGPRFDQDKMVRVARNRVHIILQAAMLGPDLGRQPFECGQLLRTFTGLGLDNHDKPSFI</sequence>
<dbReference type="AlphaFoldDB" id="A0A3M3Y4J7"/>
<gene>
    <name evidence="1" type="ORF">NCTC10038_03618</name>
</gene>
<dbReference type="EMBL" id="LS483372">
    <property type="protein sequence ID" value="SQF92187.1"/>
    <property type="molecule type" value="Genomic_DNA"/>
</dbReference>
<evidence type="ECO:0000313" key="1">
    <source>
        <dbReference type="EMBL" id="SQF92187.1"/>
    </source>
</evidence>